<keyword evidence="2" id="KW-0378">Hydrolase</keyword>
<dbReference type="CDD" id="cd01837">
    <property type="entry name" value="SGNH_plant_lipase_like"/>
    <property type="match status" value="1"/>
</dbReference>
<reference evidence="5" key="2">
    <citation type="journal article" date="2022" name="Hortic Res">
        <title>The genome of Dioscorea zingiberensis sheds light on the biosynthesis, origin and evolution of the medicinally important diosgenin saponins.</title>
        <authorList>
            <person name="Li Y."/>
            <person name="Tan C."/>
            <person name="Li Z."/>
            <person name="Guo J."/>
            <person name="Li S."/>
            <person name="Chen X."/>
            <person name="Wang C."/>
            <person name="Dai X."/>
            <person name="Yang H."/>
            <person name="Song W."/>
            <person name="Hou L."/>
            <person name="Xu J."/>
            <person name="Tong Z."/>
            <person name="Xu A."/>
            <person name="Yuan X."/>
            <person name="Wang W."/>
            <person name="Yang Q."/>
            <person name="Chen L."/>
            <person name="Sun Z."/>
            <person name="Wang K."/>
            <person name="Pan B."/>
            <person name="Chen J."/>
            <person name="Bao Y."/>
            <person name="Liu F."/>
            <person name="Qi X."/>
            <person name="Gang D.R."/>
            <person name="Wen J."/>
            <person name="Li J."/>
        </authorList>
    </citation>
    <scope>NUCLEOTIDE SEQUENCE</scope>
    <source>
        <strain evidence="5">Dzin_1.0</strain>
    </source>
</reference>
<dbReference type="GO" id="GO:0016788">
    <property type="term" value="F:hydrolase activity, acting on ester bonds"/>
    <property type="evidence" value="ECO:0007669"/>
    <property type="project" value="InterPro"/>
</dbReference>
<evidence type="ECO:0000313" key="5">
    <source>
        <dbReference type="EMBL" id="KAJ0983081.1"/>
    </source>
</evidence>
<comment type="similarity">
    <text evidence="1">Belongs to the 'GDSL' lipolytic enzyme family.</text>
</comment>
<dbReference type="EMBL" id="JAGGNH010000002">
    <property type="protein sequence ID" value="KAJ0983081.1"/>
    <property type="molecule type" value="Genomic_DNA"/>
</dbReference>
<evidence type="ECO:0000313" key="6">
    <source>
        <dbReference type="Proteomes" id="UP001085076"/>
    </source>
</evidence>
<keyword evidence="4" id="KW-0812">Transmembrane</keyword>
<evidence type="ECO:0000256" key="1">
    <source>
        <dbReference type="ARBA" id="ARBA00008668"/>
    </source>
</evidence>
<reference evidence="5" key="1">
    <citation type="submission" date="2021-03" db="EMBL/GenBank/DDBJ databases">
        <authorList>
            <person name="Li Z."/>
            <person name="Yang C."/>
        </authorList>
    </citation>
    <scope>NUCLEOTIDE SEQUENCE</scope>
    <source>
        <strain evidence="5">Dzin_1.0</strain>
        <tissue evidence="5">Leaf</tissue>
    </source>
</reference>
<keyword evidence="3" id="KW-0442">Lipid degradation</keyword>
<dbReference type="InterPro" id="IPR036514">
    <property type="entry name" value="SGNH_hydro_sf"/>
</dbReference>
<feature type="transmembrane region" description="Helical" evidence="4">
    <location>
        <begin position="7"/>
        <end position="24"/>
    </location>
</feature>
<dbReference type="GO" id="GO:0016042">
    <property type="term" value="P:lipid catabolic process"/>
    <property type="evidence" value="ECO:0007669"/>
    <property type="project" value="UniProtKB-KW"/>
</dbReference>
<comment type="caution">
    <text evidence="5">The sequence shown here is derived from an EMBL/GenBank/DDBJ whole genome shotgun (WGS) entry which is preliminary data.</text>
</comment>
<organism evidence="5 6">
    <name type="scientific">Dioscorea zingiberensis</name>
    <dbReference type="NCBI Taxonomy" id="325984"/>
    <lineage>
        <taxon>Eukaryota</taxon>
        <taxon>Viridiplantae</taxon>
        <taxon>Streptophyta</taxon>
        <taxon>Embryophyta</taxon>
        <taxon>Tracheophyta</taxon>
        <taxon>Spermatophyta</taxon>
        <taxon>Magnoliopsida</taxon>
        <taxon>Liliopsida</taxon>
        <taxon>Dioscoreales</taxon>
        <taxon>Dioscoreaceae</taxon>
        <taxon>Dioscorea</taxon>
    </lineage>
</organism>
<keyword evidence="6" id="KW-1185">Reference proteome</keyword>
<dbReference type="Pfam" id="PF00657">
    <property type="entry name" value="Lipase_GDSL"/>
    <property type="match status" value="1"/>
</dbReference>
<dbReference type="InterPro" id="IPR001087">
    <property type="entry name" value="GDSL"/>
</dbReference>
<dbReference type="Gene3D" id="3.40.50.1110">
    <property type="entry name" value="SGNH hydrolase"/>
    <property type="match status" value="1"/>
</dbReference>
<sequence>MASSVPCYVISVVLCFIVFFHGYAHGTVPAMYVFGDSLADVGNNDYLPLSVLKANFLPNGVDYNGGQATGRFSNGKNSADLLAEKLGLPTSPPYLNISSDTNKTKAFLNGVSFASGGAGVLDSTNKGQCLTFPDQVDDFSTVQKTLVDALGSDAAMDHLSKSIFCFIIGSNDILDYTREIVFKPTPQDFVNSMLSSLKDQLQRLYTLGTRKVVFVGTGPIGCCPSQRTQNSTNCDAQANQLSVMYNKGASNLLHDMKSNYSDLSYSFLDASGALLQYLRYPAKYGFTEVKAACCGHGNLNANIPCLPNSSYCNNRKSHMFWDLFHPTEATDRLLTTTIFDGAAPLVYPINVKQLSNL</sequence>
<gene>
    <name evidence="5" type="ORF">J5N97_011336</name>
</gene>
<dbReference type="PANTHER" id="PTHR45648">
    <property type="entry name" value="GDSL LIPASE/ACYLHYDROLASE FAMILY PROTEIN (AFU_ORTHOLOGUE AFUA_4G14700)"/>
    <property type="match status" value="1"/>
</dbReference>
<protein>
    <recommendedName>
        <fullName evidence="7">GDSL esterase/lipase</fullName>
    </recommendedName>
</protein>
<name>A0A9D5D0W1_9LILI</name>
<proteinExistence type="inferred from homology"/>
<dbReference type="OrthoDB" id="1600564at2759"/>
<dbReference type="SUPFAM" id="SSF52266">
    <property type="entry name" value="SGNH hydrolase"/>
    <property type="match status" value="1"/>
</dbReference>
<dbReference type="PANTHER" id="PTHR45648:SF106">
    <property type="entry name" value="ANTHER-SPECIFIC PROLINE-RICH PROTEIN APG"/>
    <property type="match status" value="1"/>
</dbReference>
<dbReference type="AlphaFoldDB" id="A0A9D5D0W1"/>
<evidence type="ECO:0008006" key="7">
    <source>
        <dbReference type="Google" id="ProtNLM"/>
    </source>
</evidence>
<keyword evidence="4" id="KW-1133">Transmembrane helix</keyword>
<evidence type="ECO:0000256" key="4">
    <source>
        <dbReference type="SAM" id="Phobius"/>
    </source>
</evidence>
<accession>A0A9D5D0W1</accession>
<keyword evidence="3" id="KW-0443">Lipid metabolism</keyword>
<dbReference type="InterPro" id="IPR035669">
    <property type="entry name" value="SGNH_plant_lipase-like"/>
</dbReference>
<dbReference type="Proteomes" id="UP001085076">
    <property type="component" value="Miscellaneous, Linkage group lg02"/>
</dbReference>
<evidence type="ECO:0000256" key="2">
    <source>
        <dbReference type="ARBA" id="ARBA00022801"/>
    </source>
</evidence>
<evidence type="ECO:0000256" key="3">
    <source>
        <dbReference type="ARBA" id="ARBA00022963"/>
    </source>
</evidence>
<keyword evidence="4" id="KW-0472">Membrane</keyword>
<dbReference type="InterPro" id="IPR051058">
    <property type="entry name" value="GDSL_Est/Lipase"/>
</dbReference>